<dbReference type="OrthoDB" id="7061550at2"/>
<comment type="caution">
    <text evidence="2">The sequence shown here is derived from an EMBL/GenBank/DDBJ whole genome shotgun (WGS) entry which is preliminary data.</text>
</comment>
<dbReference type="Proteomes" id="UP000239504">
    <property type="component" value="Unassembled WGS sequence"/>
</dbReference>
<dbReference type="InterPro" id="IPR021207">
    <property type="entry name" value="Integr_conj_element_PFL4705"/>
</dbReference>
<dbReference type="EMBL" id="PJCH01000016">
    <property type="protein sequence ID" value="PQA85868.1"/>
    <property type="molecule type" value="Genomic_DNA"/>
</dbReference>
<proteinExistence type="predicted"/>
<reference evidence="2 3" key="1">
    <citation type="submission" date="2017-12" db="EMBL/GenBank/DDBJ databases">
        <authorList>
            <person name="Hurst M.R.H."/>
        </authorList>
    </citation>
    <scope>NUCLEOTIDE SEQUENCE [LARGE SCALE GENOMIC DNA]</scope>
    <source>
        <strain evidence="2 3">SY-3-19</strain>
    </source>
</reference>
<dbReference type="AlphaFoldDB" id="A0A2S7K0B2"/>
<name>A0A2S7K0B2_9PROT</name>
<evidence type="ECO:0000256" key="1">
    <source>
        <dbReference type="SAM" id="Coils"/>
    </source>
</evidence>
<feature type="coiled-coil region" evidence="1">
    <location>
        <begin position="62"/>
        <end position="103"/>
    </location>
</feature>
<evidence type="ECO:0000313" key="3">
    <source>
        <dbReference type="Proteomes" id="UP000239504"/>
    </source>
</evidence>
<organism evidence="2 3">
    <name type="scientific">Hyphococcus luteus</name>
    <dbReference type="NCBI Taxonomy" id="2058213"/>
    <lineage>
        <taxon>Bacteria</taxon>
        <taxon>Pseudomonadati</taxon>
        <taxon>Pseudomonadota</taxon>
        <taxon>Alphaproteobacteria</taxon>
        <taxon>Parvularculales</taxon>
        <taxon>Parvularculaceae</taxon>
        <taxon>Hyphococcus</taxon>
    </lineage>
</organism>
<keyword evidence="1" id="KW-0175">Coiled coil</keyword>
<evidence type="ECO:0000313" key="2">
    <source>
        <dbReference type="EMBL" id="PQA85868.1"/>
    </source>
</evidence>
<keyword evidence="3" id="KW-1185">Reference proteome</keyword>
<dbReference type="NCBIfam" id="TIGR03752">
    <property type="entry name" value="conj_TIGR03752"/>
    <property type="match status" value="1"/>
</dbReference>
<protein>
    <submittedName>
        <fullName evidence="2">TIGR03752 family integrating conjugative element protein</fullName>
    </submittedName>
</protein>
<sequence length="477" mass="49834">MARLSANKIVPVLGVGAVLFLGFIGIRMSGPEKPAVVKSGEMLTEVPAPSASPDGDTPADTIRTLKAQVEKTNNKYKSVEADLDDMRAENEMLKRKAREIRTDLAAEFDRKLAEQKTAAARDGAADMSRLQAHVMRLESLIEGMKTTIPIGGSEGNDATMADARGLPAGFGLDGVTGGDYLWLDPMDARKGDDGGLLPASFDKIARTTAPGNASPDAPLPAEPYFTINNLATLAGSTAFTAIIGRVPIDGQISDPVPFRVLVGKENLSASGLHVPSEIIAMVFEGDAVGDWTLGCATGRLHTATFIFEDGTIRTVSTRTNAGGVGFGDKPGGASSRSGERLGYIADRYGVPCISGKRVSNARSYLAGQIALSAAGAAADAAAAAETSQIIGAGTGTVVDIIDGDVGRYVAGRSIAGGFSAAEDYLAQRLNDSFDVVFIEPGREVAILIEKEIAIDYDPNGRKLDYAQAQNGAARRLD</sequence>
<dbReference type="RefSeq" id="WP_104831921.1">
    <property type="nucleotide sequence ID" value="NZ_PJCH01000016.1"/>
</dbReference>
<gene>
    <name evidence="2" type="ORF">CW354_20250</name>
</gene>
<accession>A0A2S7K0B2</accession>